<gene>
    <name evidence="2" type="ORF">Sangu_3159600</name>
</gene>
<reference evidence="2" key="2">
    <citation type="journal article" date="2024" name="Plant">
        <title>Genomic evolution and insights into agronomic trait innovations of Sesamum species.</title>
        <authorList>
            <person name="Miao H."/>
            <person name="Wang L."/>
            <person name="Qu L."/>
            <person name="Liu H."/>
            <person name="Sun Y."/>
            <person name="Le M."/>
            <person name="Wang Q."/>
            <person name="Wei S."/>
            <person name="Zheng Y."/>
            <person name="Lin W."/>
            <person name="Duan Y."/>
            <person name="Cao H."/>
            <person name="Xiong S."/>
            <person name="Wang X."/>
            <person name="Wei L."/>
            <person name="Li C."/>
            <person name="Ma Q."/>
            <person name="Ju M."/>
            <person name="Zhao R."/>
            <person name="Li G."/>
            <person name="Mu C."/>
            <person name="Tian Q."/>
            <person name="Mei H."/>
            <person name="Zhang T."/>
            <person name="Gao T."/>
            <person name="Zhang H."/>
        </authorList>
    </citation>
    <scope>NUCLEOTIDE SEQUENCE</scope>
    <source>
        <strain evidence="2">G01</strain>
    </source>
</reference>
<evidence type="ECO:0000256" key="1">
    <source>
        <dbReference type="SAM" id="MobiDB-lite"/>
    </source>
</evidence>
<protein>
    <submittedName>
        <fullName evidence="2">Uncharacterized protein</fullName>
    </submittedName>
</protein>
<evidence type="ECO:0000313" key="2">
    <source>
        <dbReference type="EMBL" id="KAL0298138.1"/>
    </source>
</evidence>
<proteinExistence type="predicted"/>
<feature type="region of interest" description="Disordered" evidence="1">
    <location>
        <begin position="1"/>
        <end position="31"/>
    </location>
</feature>
<sequence>MGKNDGRGPPPLSFSSSLRVERDPSTNFHQGLGRFSKVHNLRRIAGLRHRFLSAALKAPYSLCRISHRVLGSL</sequence>
<dbReference type="AlphaFoldDB" id="A0AAW2JVK4"/>
<comment type="caution">
    <text evidence="2">The sequence shown here is derived from an EMBL/GenBank/DDBJ whole genome shotgun (WGS) entry which is preliminary data.</text>
</comment>
<reference evidence="2" key="1">
    <citation type="submission" date="2020-06" db="EMBL/GenBank/DDBJ databases">
        <authorList>
            <person name="Li T."/>
            <person name="Hu X."/>
            <person name="Zhang T."/>
            <person name="Song X."/>
            <person name="Zhang H."/>
            <person name="Dai N."/>
            <person name="Sheng W."/>
            <person name="Hou X."/>
            <person name="Wei L."/>
        </authorList>
    </citation>
    <scope>NUCLEOTIDE SEQUENCE</scope>
    <source>
        <strain evidence="2">G01</strain>
        <tissue evidence="2">Leaf</tissue>
    </source>
</reference>
<name>A0AAW2JVK4_9LAMI</name>
<organism evidence="2">
    <name type="scientific">Sesamum angustifolium</name>
    <dbReference type="NCBI Taxonomy" id="2727405"/>
    <lineage>
        <taxon>Eukaryota</taxon>
        <taxon>Viridiplantae</taxon>
        <taxon>Streptophyta</taxon>
        <taxon>Embryophyta</taxon>
        <taxon>Tracheophyta</taxon>
        <taxon>Spermatophyta</taxon>
        <taxon>Magnoliopsida</taxon>
        <taxon>eudicotyledons</taxon>
        <taxon>Gunneridae</taxon>
        <taxon>Pentapetalae</taxon>
        <taxon>asterids</taxon>
        <taxon>lamiids</taxon>
        <taxon>Lamiales</taxon>
        <taxon>Pedaliaceae</taxon>
        <taxon>Sesamum</taxon>
    </lineage>
</organism>
<dbReference type="EMBL" id="JACGWK010000486">
    <property type="protein sequence ID" value="KAL0298138.1"/>
    <property type="molecule type" value="Genomic_DNA"/>
</dbReference>
<accession>A0AAW2JVK4</accession>